<dbReference type="InterPro" id="IPR036764">
    <property type="entry name" value="Peptidase_Prp_sf"/>
</dbReference>
<dbReference type="NCBIfam" id="NF011126">
    <property type="entry name" value="PRK14553.1-6"/>
    <property type="match status" value="1"/>
</dbReference>
<dbReference type="Proteomes" id="UP000234950">
    <property type="component" value="Unassembled WGS sequence"/>
</dbReference>
<comment type="similarity">
    <text evidence="5">Belongs to the Prp family.</text>
</comment>
<dbReference type="CDD" id="cd16332">
    <property type="entry name" value="Prp-like"/>
    <property type="match status" value="1"/>
</dbReference>
<dbReference type="EMBL" id="PGVE01000102">
    <property type="protein sequence ID" value="PLS01293.1"/>
    <property type="molecule type" value="Genomic_DNA"/>
</dbReference>
<dbReference type="SUPFAM" id="SSF118010">
    <property type="entry name" value="TM1457-like"/>
    <property type="match status" value="1"/>
</dbReference>
<dbReference type="AlphaFoldDB" id="A0A2N5H6Z1"/>
<dbReference type="Gene3D" id="3.30.70.1490">
    <property type="entry name" value="Cysteine protease Prp"/>
    <property type="match status" value="1"/>
</dbReference>
<evidence type="ECO:0000256" key="3">
    <source>
        <dbReference type="ARBA" id="ARBA00022801"/>
    </source>
</evidence>
<dbReference type="OrthoDB" id="48998at2"/>
<evidence type="ECO:0000256" key="4">
    <source>
        <dbReference type="ARBA" id="ARBA00022807"/>
    </source>
</evidence>
<sequence>MINITIYRTESGKIQSFELSGHALFANRGKDIVCAGVSAVSVGAINAVHELTGVTPDLEHREDGFLRCVVPGGLPEDVYEKVQLLLEGMIVSLRTIEETYGEHIKITFKKQEVE</sequence>
<keyword evidence="4" id="KW-0788">Thiol protease</keyword>
<keyword evidence="3" id="KW-0378">Hydrolase</keyword>
<evidence type="ECO:0000256" key="1">
    <source>
        <dbReference type="ARBA" id="ARBA00022517"/>
    </source>
</evidence>
<proteinExistence type="inferred from homology"/>
<evidence type="ECO:0000256" key="6">
    <source>
        <dbReference type="ARBA" id="ARBA00044538"/>
    </source>
</evidence>
<keyword evidence="1" id="KW-0690">Ribosome biogenesis</keyword>
<reference evidence="7 8" key="1">
    <citation type="submission" date="2017-11" db="EMBL/GenBank/DDBJ databases">
        <title>Comparitive Functional Genomics of Dry Heat Resistant strains isolated from the Viking Spacecraft.</title>
        <authorList>
            <person name="Seuylemezian A."/>
            <person name="Cooper K."/>
            <person name="Vaishampayan P."/>
        </authorList>
    </citation>
    <scope>NUCLEOTIDE SEQUENCE [LARGE SCALE GENOMIC DNA]</scope>
    <source>
        <strain evidence="7 8">V32-6</strain>
    </source>
</reference>
<evidence type="ECO:0000313" key="8">
    <source>
        <dbReference type="Proteomes" id="UP000234950"/>
    </source>
</evidence>
<keyword evidence="8" id="KW-1185">Reference proteome</keyword>
<dbReference type="GO" id="GO:0042254">
    <property type="term" value="P:ribosome biogenesis"/>
    <property type="evidence" value="ECO:0007669"/>
    <property type="project" value="UniProtKB-KW"/>
</dbReference>
<dbReference type="Pfam" id="PF04327">
    <property type="entry name" value="Peptidase_Prp"/>
    <property type="match status" value="1"/>
</dbReference>
<accession>A0A2N5H6Z1</accession>
<protein>
    <recommendedName>
        <fullName evidence="6">Ribosomal processing cysteine protease Prp</fullName>
    </recommendedName>
</protein>
<dbReference type="PANTHER" id="PTHR39178">
    <property type="entry name" value="HYPOTHETICAL RIBOSOME-ASSOCIATED PROTEIN"/>
    <property type="match status" value="1"/>
</dbReference>
<keyword evidence="2 7" id="KW-0645">Protease</keyword>
<dbReference type="GO" id="GO:0006508">
    <property type="term" value="P:proteolysis"/>
    <property type="evidence" value="ECO:0007669"/>
    <property type="project" value="UniProtKB-KW"/>
</dbReference>
<comment type="caution">
    <text evidence="7">The sequence shown here is derived from an EMBL/GenBank/DDBJ whole genome shotgun (WGS) entry which is preliminary data.</text>
</comment>
<name>A0A2N5H6Z1_9BACI</name>
<evidence type="ECO:0000256" key="2">
    <source>
        <dbReference type="ARBA" id="ARBA00022670"/>
    </source>
</evidence>
<organism evidence="7 8">
    <name type="scientific">Neobacillus cucumis</name>
    <dbReference type="NCBI Taxonomy" id="1740721"/>
    <lineage>
        <taxon>Bacteria</taxon>
        <taxon>Bacillati</taxon>
        <taxon>Bacillota</taxon>
        <taxon>Bacilli</taxon>
        <taxon>Bacillales</taxon>
        <taxon>Bacillaceae</taxon>
        <taxon>Neobacillus</taxon>
    </lineage>
</organism>
<dbReference type="RefSeq" id="WP_101652030.1">
    <property type="nucleotide sequence ID" value="NZ_PGVE01000102.1"/>
</dbReference>
<dbReference type="GO" id="GO:0008234">
    <property type="term" value="F:cysteine-type peptidase activity"/>
    <property type="evidence" value="ECO:0007669"/>
    <property type="project" value="UniProtKB-KW"/>
</dbReference>
<evidence type="ECO:0000313" key="7">
    <source>
        <dbReference type="EMBL" id="PLS01293.1"/>
    </source>
</evidence>
<dbReference type="PANTHER" id="PTHR39178:SF1">
    <property type="entry name" value="RIBOSOMAL-PROCESSING CYSTEINE PROTEASE PRP"/>
    <property type="match status" value="1"/>
</dbReference>
<evidence type="ECO:0000256" key="5">
    <source>
        <dbReference type="ARBA" id="ARBA00044503"/>
    </source>
</evidence>
<gene>
    <name evidence="7" type="ORF">CVD27_26385</name>
</gene>
<dbReference type="InterPro" id="IPR007422">
    <property type="entry name" value="Peptidase_Prp"/>
</dbReference>